<dbReference type="InterPro" id="IPR002078">
    <property type="entry name" value="Sigma_54_int"/>
</dbReference>
<evidence type="ECO:0000256" key="7">
    <source>
        <dbReference type="SAM" id="MobiDB-lite"/>
    </source>
</evidence>
<dbReference type="InterPro" id="IPR027417">
    <property type="entry name" value="P-loop_NTPase"/>
</dbReference>
<dbReference type="PROSITE" id="PS00688">
    <property type="entry name" value="SIGMA54_INTERACT_3"/>
    <property type="match status" value="1"/>
</dbReference>
<keyword evidence="2" id="KW-0067">ATP-binding</keyword>
<dbReference type="RefSeq" id="WP_210660516.1">
    <property type="nucleotide sequence ID" value="NZ_JAGKQQ010000001.1"/>
</dbReference>
<name>A0ABS5C3M4_9BACT</name>
<keyword evidence="6" id="KW-0597">Phosphoprotein</keyword>
<evidence type="ECO:0000313" key="11">
    <source>
        <dbReference type="Proteomes" id="UP000676565"/>
    </source>
</evidence>
<keyword evidence="4" id="KW-0238">DNA-binding</keyword>
<dbReference type="EMBL" id="JAGKQQ010000001">
    <property type="protein sequence ID" value="MBP3959758.1"/>
    <property type="molecule type" value="Genomic_DNA"/>
</dbReference>
<evidence type="ECO:0000256" key="1">
    <source>
        <dbReference type="ARBA" id="ARBA00022741"/>
    </source>
</evidence>
<feature type="domain" description="Sigma-54 factor interaction" evidence="8">
    <location>
        <begin position="145"/>
        <end position="374"/>
    </location>
</feature>
<dbReference type="PANTHER" id="PTHR32071:SF57">
    <property type="entry name" value="C4-DICARBOXYLATE TRANSPORT TRANSCRIPTIONAL REGULATORY PROTEIN DCTD"/>
    <property type="match status" value="1"/>
</dbReference>
<dbReference type="Gene3D" id="1.10.10.60">
    <property type="entry name" value="Homeodomain-like"/>
    <property type="match status" value="1"/>
</dbReference>
<evidence type="ECO:0000256" key="5">
    <source>
        <dbReference type="ARBA" id="ARBA00023163"/>
    </source>
</evidence>
<dbReference type="Pfam" id="PF02954">
    <property type="entry name" value="HTH_8"/>
    <property type="match status" value="1"/>
</dbReference>
<dbReference type="PRINTS" id="PR01590">
    <property type="entry name" value="HTHFIS"/>
</dbReference>
<dbReference type="Proteomes" id="UP000676565">
    <property type="component" value="Unassembled WGS sequence"/>
</dbReference>
<evidence type="ECO:0000256" key="4">
    <source>
        <dbReference type="ARBA" id="ARBA00023125"/>
    </source>
</evidence>
<dbReference type="Pfam" id="PF00072">
    <property type="entry name" value="Response_reg"/>
    <property type="match status" value="1"/>
</dbReference>
<dbReference type="InterPro" id="IPR011006">
    <property type="entry name" value="CheY-like_superfamily"/>
</dbReference>
<evidence type="ECO:0000256" key="6">
    <source>
        <dbReference type="PROSITE-ProRule" id="PRU00169"/>
    </source>
</evidence>
<dbReference type="SUPFAM" id="SSF46689">
    <property type="entry name" value="Homeodomain-like"/>
    <property type="match status" value="1"/>
</dbReference>
<dbReference type="Gene3D" id="3.40.50.300">
    <property type="entry name" value="P-loop containing nucleotide triphosphate hydrolases"/>
    <property type="match status" value="1"/>
</dbReference>
<feature type="domain" description="Response regulatory" evidence="9">
    <location>
        <begin position="9"/>
        <end position="123"/>
    </location>
</feature>
<dbReference type="Gene3D" id="3.40.50.2300">
    <property type="match status" value="1"/>
</dbReference>
<keyword evidence="1" id="KW-0547">Nucleotide-binding</keyword>
<keyword evidence="11" id="KW-1185">Reference proteome</keyword>
<evidence type="ECO:0000259" key="9">
    <source>
        <dbReference type="PROSITE" id="PS50110"/>
    </source>
</evidence>
<dbReference type="SMART" id="SM00382">
    <property type="entry name" value="AAA"/>
    <property type="match status" value="1"/>
</dbReference>
<dbReference type="Gene3D" id="1.10.8.60">
    <property type="match status" value="1"/>
</dbReference>
<comment type="caution">
    <text evidence="10">The sequence shown here is derived from an EMBL/GenBank/DDBJ whole genome shotgun (WGS) entry which is preliminary data.</text>
</comment>
<dbReference type="InterPro" id="IPR025944">
    <property type="entry name" value="Sigma_54_int_dom_CS"/>
</dbReference>
<proteinExistence type="predicted"/>
<dbReference type="InterPro" id="IPR003593">
    <property type="entry name" value="AAA+_ATPase"/>
</dbReference>
<dbReference type="SUPFAM" id="SSF52540">
    <property type="entry name" value="P-loop containing nucleoside triphosphate hydrolases"/>
    <property type="match status" value="1"/>
</dbReference>
<dbReference type="CDD" id="cd00009">
    <property type="entry name" value="AAA"/>
    <property type="match status" value="1"/>
</dbReference>
<dbReference type="PANTHER" id="PTHR32071">
    <property type="entry name" value="TRANSCRIPTIONAL REGULATORY PROTEIN"/>
    <property type="match status" value="1"/>
</dbReference>
<dbReference type="InterPro" id="IPR025943">
    <property type="entry name" value="Sigma_54_int_dom_ATP-bd_2"/>
</dbReference>
<dbReference type="SMART" id="SM00448">
    <property type="entry name" value="REC"/>
    <property type="match status" value="1"/>
</dbReference>
<feature type="region of interest" description="Disordered" evidence="7">
    <location>
        <begin position="391"/>
        <end position="410"/>
    </location>
</feature>
<dbReference type="InterPro" id="IPR001789">
    <property type="entry name" value="Sig_transdc_resp-reg_receiver"/>
</dbReference>
<feature type="compositionally biased region" description="Low complexity" evidence="7">
    <location>
        <begin position="395"/>
        <end position="405"/>
    </location>
</feature>
<dbReference type="PROSITE" id="PS00676">
    <property type="entry name" value="SIGMA54_INTERACT_2"/>
    <property type="match status" value="1"/>
</dbReference>
<feature type="modified residue" description="4-aspartylphosphate" evidence="6">
    <location>
        <position position="58"/>
    </location>
</feature>
<gene>
    <name evidence="10" type="ORF">J8F10_31310</name>
</gene>
<organism evidence="10 11">
    <name type="scientific">Gemmata palustris</name>
    <dbReference type="NCBI Taxonomy" id="2822762"/>
    <lineage>
        <taxon>Bacteria</taxon>
        <taxon>Pseudomonadati</taxon>
        <taxon>Planctomycetota</taxon>
        <taxon>Planctomycetia</taxon>
        <taxon>Gemmatales</taxon>
        <taxon>Gemmataceae</taxon>
        <taxon>Gemmata</taxon>
    </lineage>
</organism>
<dbReference type="InterPro" id="IPR002197">
    <property type="entry name" value="HTH_Fis"/>
</dbReference>
<evidence type="ECO:0000256" key="3">
    <source>
        <dbReference type="ARBA" id="ARBA00023015"/>
    </source>
</evidence>
<dbReference type="InterPro" id="IPR009057">
    <property type="entry name" value="Homeodomain-like_sf"/>
</dbReference>
<protein>
    <submittedName>
        <fullName evidence="10">Sigma-54-dependent Fis family transcriptional regulator</fullName>
    </submittedName>
</protein>
<dbReference type="Pfam" id="PF25601">
    <property type="entry name" value="AAA_lid_14"/>
    <property type="match status" value="1"/>
</dbReference>
<reference evidence="10 11" key="1">
    <citation type="submission" date="2021-04" db="EMBL/GenBank/DDBJ databases">
        <authorList>
            <person name="Ivanova A."/>
        </authorList>
    </citation>
    <scope>NUCLEOTIDE SEQUENCE [LARGE SCALE GENOMIC DNA]</scope>
    <source>
        <strain evidence="10 11">G18</strain>
    </source>
</reference>
<dbReference type="SUPFAM" id="SSF52172">
    <property type="entry name" value="CheY-like"/>
    <property type="match status" value="1"/>
</dbReference>
<accession>A0ABS5C3M4</accession>
<dbReference type="PROSITE" id="PS50110">
    <property type="entry name" value="RESPONSE_REGULATORY"/>
    <property type="match status" value="1"/>
</dbReference>
<dbReference type="InterPro" id="IPR058031">
    <property type="entry name" value="AAA_lid_NorR"/>
</dbReference>
<dbReference type="Pfam" id="PF00158">
    <property type="entry name" value="Sigma54_activat"/>
    <property type="match status" value="1"/>
</dbReference>
<keyword evidence="3" id="KW-0805">Transcription regulation</keyword>
<evidence type="ECO:0000256" key="2">
    <source>
        <dbReference type="ARBA" id="ARBA00022840"/>
    </source>
</evidence>
<sequence length="463" mass="51384">MSAPAEPLQILVIDDDKTHAETVAESLERRGHACTIATGGKAGVAKLEQTPFDVVLTDLKMADLHGLEVVERCKQLRPDAEVYVVTGFADVKTAVEAMKRGAAHYLQKPLDMAELRAVVENSAKRVGTLRDLRRQIDEKFGFEGVIGNSPKMLRVLKDLKAYAPSPASVVILGENGTGKELVARALHTNSPRKAKPFTAMNCAALNENLLDDEMFGHEDGAYTGTKGARKGRFEHAHGGTLFLDEIGDMPLTLQAKLLRALENGEIVRIGANDPIKVDVRIIAATNKDLQKEVDAGRFRQDLYFRLKVGTIKLPPLREHREDIPQLVSHFLKDFAKRYNKPVPKVSPNVWKAFEGYDWPGNVRELRNLLDSMMVLDLDGELTPDDFPEDAGVKPAGATSTTTATGPDHLIGRPLEDVERYYMEKALDLTAGNREEAAKMLKISERTMYRKLQEWKKEGEKPAE</sequence>
<evidence type="ECO:0000313" key="10">
    <source>
        <dbReference type="EMBL" id="MBP3959758.1"/>
    </source>
</evidence>
<evidence type="ECO:0000259" key="8">
    <source>
        <dbReference type="PROSITE" id="PS50045"/>
    </source>
</evidence>
<dbReference type="PROSITE" id="PS50045">
    <property type="entry name" value="SIGMA54_INTERACT_4"/>
    <property type="match status" value="1"/>
</dbReference>
<keyword evidence="5" id="KW-0804">Transcription</keyword>